<dbReference type="GO" id="GO:0062129">
    <property type="term" value="C:chitin-based extracellular matrix"/>
    <property type="evidence" value="ECO:0007669"/>
    <property type="project" value="TreeGrafter"/>
</dbReference>
<organism evidence="2">
    <name type="scientific">Anopheles coluzzii</name>
    <name type="common">African malaria mosquito</name>
    <dbReference type="NCBI Taxonomy" id="1518534"/>
    <lineage>
        <taxon>Eukaryota</taxon>
        <taxon>Metazoa</taxon>
        <taxon>Ecdysozoa</taxon>
        <taxon>Arthropoda</taxon>
        <taxon>Hexapoda</taxon>
        <taxon>Insecta</taxon>
        <taxon>Pterygota</taxon>
        <taxon>Neoptera</taxon>
        <taxon>Endopterygota</taxon>
        <taxon>Diptera</taxon>
        <taxon>Nematocera</taxon>
        <taxon>Culicoidea</taxon>
        <taxon>Culicidae</taxon>
        <taxon>Anophelinae</taxon>
        <taxon>Anopheles</taxon>
    </lineage>
</organism>
<accession>A0A8W7PU60</accession>
<reference evidence="2" key="1">
    <citation type="submission" date="2022-08" db="UniProtKB">
        <authorList>
            <consortium name="EnsemblMetazoa"/>
        </authorList>
    </citation>
    <scope>IDENTIFICATION</scope>
</reference>
<dbReference type="Pfam" id="PF00379">
    <property type="entry name" value="Chitin_bind_4"/>
    <property type="match status" value="1"/>
</dbReference>
<proteinExistence type="predicted"/>
<dbReference type="InterPro" id="IPR050468">
    <property type="entry name" value="Cuticle_Struct_Prot"/>
</dbReference>
<dbReference type="PANTHER" id="PTHR10380">
    <property type="entry name" value="CUTICLE PROTEIN"/>
    <property type="match status" value="1"/>
</dbReference>
<dbReference type="EnsemblMetazoa" id="ACOM037250-RA">
    <property type="protein sequence ID" value="ACOM037250-PA.1"/>
    <property type="gene ID" value="ACOM037250"/>
</dbReference>
<evidence type="ECO:0000313" key="2">
    <source>
        <dbReference type="EnsemblMetazoa" id="ACOM037250-PA.1"/>
    </source>
</evidence>
<dbReference type="Proteomes" id="UP000075882">
    <property type="component" value="Unassembled WGS sequence"/>
</dbReference>
<dbReference type="InterPro" id="IPR000618">
    <property type="entry name" value="Insect_cuticle"/>
</dbReference>
<sequence length="415" mass="47347">LCFAFADAVKAFAGRNDIVRVQLQFTLVYRMKYTLALLPLAGLITLATAQYGPAPPRLNIPGAIPLPPIREERLLPQQSPQVIRVRRPGAVRIAAPNAIHHQLPSALPKFHDIPSTVEHKPVTEEPEDDFRPAFIPQLQQPHHHHPSPATLASPAAPSPAASPALQFPIPADEQPSERDRELQQNVLSRFNAQENRPAPIQRAQIPERFFATDKEPARFPAERPQPQQQQQQQPTPKQYRPAPQQIARPAPIAAPQQSFRQQQHFQDEDRRPAPHQQAARPHTQQDQDRQRKPVAQILRKWREEHEDGSITWGFENDDGSFKEETIGIDCVTRGRYGYVDPDGEKREYTYETGIQCDPNQRDEDDEDNLEVDYQENKAVLPNGVRLDLNNMGKKQSKRPGGQQQQQQQQQQYYRN</sequence>
<name>A0A8W7PU60_ANOCL</name>
<feature type="region of interest" description="Disordered" evidence="1">
    <location>
        <begin position="138"/>
        <end position="181"/>
    </location>
</feature>
<feature type="compositionally biased region" description="Low complexity" evidence="1">
    <location>
        <begin position="147"/>
        <end position="164"/>
    </location>
</feature>
<evidence type="ECO:0000256" key="1">
    <source>
        <dbReference type="SAM" id="MobiDB-lite"/>
    </source>
</evidence>
<feature type="compositionally biased region" description="Low complexity" evidence="1">
    <location>
        <begin position="224"/>
        <end position="264"/>
    </location>
</feature>
<dbReference type="AlphaFoldDB" id="A0A8W7PU60"/>
<dbReference type="GO" id="GO:0008010">
    <property type="term" value="F:structural constituent of chitin-based larval cuticle"/>
    <property type="evidence" value="ECO:0007669"/>
    <property type="project" value="TreeGrafter"/>
</dbReference>
<feature type="compositionally biased region" description="Low complexity" evidence="1">
    <location>
        <begin position="402"/>
        <end position="415"/>
    </location>
</feature>
<protein>
    <submittedName>
        <fullName evidence="2">Uncharacterized protein</fullName>
    </submittedName>
</protein>
<dbReference type="PANTHER" id="PTHR10380:SF2">
    <property type="entry name" value="AGAP003037-PA"/>
    <property type="match status" value="1"/>
</dbReference>
<feature type="region of interest" description="Disordered" evidence="1">
    <location>
        <begin position="380"/>
        <end position="415"/>
    </location>
</feature>
<dbReference type="VEuPathDB" id="VectorBase:ACON2_030445"/>
<feature type="region of interest" description="Disordered" evidence="1">
    <location>
        <begin position="219"/>
        <end position="293"/>
    </location>
</feature>